<reference evidence="3 4" key="1">
    <citation type="journal article" date="2014" name="Genome Announc.">
        <title>Genome Sequence of Lactobacillus fabifermentans Strain T30PCM01, Isolated from Fermenting Grape Marc.</title>
        <authorList>
            <person name="Treu L."/>
            <person name="Vendramin V."/>
            <person name="Bovo B."/>
            <person name="Giacomini A."/>
            <person name="Corich V."/>
            <person name="Campanaro S."/>
        </authorList>
    </citation>
    <scope>NUCLEOTIDE SEQUENCE [LARGE SCALE GENOMIC DNA]</scope>
    <source>
        <strain evidence="3 4">T30PCM01</strain>
    </source>
</reference>
<evidence type="ECO:0000313" key="3">
    <source>
        <dbReference type="EMBL" id="ETY72510.1"/>
    </source>
</evidence>
<dbReference type="Pfam" id="PF11666">
    <property type="entry name" value="DUF2933"/>
    <property type="match status" value="1"/>
</dbReference>
<proteinExistence type="predicted"/>
<keyword evidence="2" id="KW-0812">Transmembrane</keyword>
<feature type="compositionally biased region" description="Basic and acidic residues" evidence="1">
    <location>
        <begin position="32"/>
        <end position="49"/>
    </location>
</feature>
<dbReference type="RefSeq" id="WP_033615023.1">
    <property type="nucleotide sequence ID" value="NZ_KK036541.1"/>
</dbReference>
<gene>
    <name evidence="3" type="ORF">LFAB_17175</name>
</gene>
<comment type="caution">
    <text evidence="3">The sequence shown here is derived from an EMBL/GenBank/DDBJ whole genome shotgun (WGS) entry which is preliminary data.</text>
</comment>
<keyword evidence="2" id="KW-1133">Transmembrane helix</keyword>
<dbReference type="EMBL" id="AWWK01000096">
    <property type="protein sequence ID" value="ETY72510.1"/>
    <property type="molecule type" value="Genomic_DNA"/>
</dbReference>
<evidence type="ECO:0000256" key="1">
    <source>
        <dbReference type="SAM" id="MobiDB-lite"/>
    </source>
</evidence>
<dbReference type="PATRIC" id="fig|1400520.3.peg.3380"/>
<feature type="region of interest" description="Disordered" evidence="1">
    <location>
        <begin position="31"/>
        <end position="52"/>
    </location>
</feature>
<evidence type="ECO:0000256" key="2">
    <source>
        <dbReference type="SAM" id="Phobius"/>
    </source>
</evidence>
<dbReference type="OrthoDB" id="2973041at2"/>
<sequence length="72" mass="8336">MLQLISTLAYYALVLLCPLMMLFMMKGMHGQGKKEGKAEHDHTQSEIENLKQQNAELARSLDDLKQKNKFRK</sequence>
<dbReference type="HOGENOM" id="CLU_201582_0_0_9"/>
<organism evidence="3 4">
    <name type="scientific">Lactiplantibacillus fabifermentans T30PCM01</name>
    <dbReference type="NCBI Taxonomy" id="1400520"/>
    <lineage>
        <taxon>Bacteria</taxon>
        <taxon>Bacillati</taxon>
        <taxon>Bacillota</taxon>
        <taxon>Bacilli</taxon>
        <taxon>Lactobacillales</taxon>
        <taxon>Lactobacillaceae</taxon>
        <taxon>Lactiplantibacillus</taxon>
    </lineage>
</organism>
<name>W6TBE7_9LACO</name>
<accession>W6TBE7</accession>
<protein>
    <recommendedName>
        <fullName evidence="5">DUF2933 domain-containing protein</fullName>
    </recommendedName>
</protein>
<dbReference type="STRING" id="1400520.LFAB_17175"/>
<dbReference type="Proteomes" id="UP000019247">
    <property type="component" value="Unassembled WGS sequence"/>
</dbReference>
<keyword evidence="2" id="KW-0472">Membrane</keyword>
<dbReference type="AlphaFoldDB" id="W6TBE7"/>
<dbReference type="InterPro" id="IPR021682">
    <property type="entry name" value="DUF2933"/>
</dbReference>
<evidence type="ECO:0000313" key="4">
    <source>
        <dbReference type="Proteomes" id="UP000019247"/>
    </source>
</evidence>
<feature type="transmembrane region" description="Helical" evidence="2">
    <location>
        <begin position="6"/>
        <end position="25"/>
    </location>
</feature>
<evidence type="ECO:0008006" key="5">
    <source>
        <dbReference type="Google" id="ProtNLM"/>
    </source>
</evidence>